<dbReference type="Proteomes" id="UP001321421">
    <property type="component" value="Chromosome"/>
</dbReference>
<evidence type="ECO:0008006" key="3">
    <source>
        <dbReference type="Google" id="ProtNLM"/>
    </source>
</evidence>
<proteinExistence type="predicted"/>
<sequence>MQSRFDELFRASATLVREGRPQRDSIPVEGGRWPISLVMDQPPELTRALLPLTSAVLGFVGSGHFVTGHPEAAHITLRALEPRRGATRPGDPFVRRCAAALERSTALTTAPTFTLTGVTLTPISVMAQLETTEGWQLMQILEAELGADAHYERDLGMSRDIFYSNVIHLAGDIADPSGLVDWVAAHRQIAPVRFTPRTASLVHFDHATVDGHQIIRMNRWYTYPFAT</sequence>
<accession>A0ABN6YMG8</accession>
<protein>
    <recommendedName>
        <fullName evidence="3">2'-5' RNA ligase family protein</fullName>
    </recommendedName>
</protein>
<name>A0ABN6YMG8_9MICO</name>
<gene>
    <name evidence="1" type="ORF">GCM10025872_18830</name>
</gene>
<reference evidence="2" key="1">
    <citation type="journal article" date="2019" name="Int. J. Syst. Evol. Microbiol.">
        <title>The Global Catalogue of Microorganisms (GCM) 10K type strain sequencing project: providing services to taxonomists for standard genome sequencing and annotation.</title>
        <authorList>
            <consortium name="The Broad Institute Genomics Platform"/>
            <consortium name="The Broad Institute Genome Sequencing Center for Infectious Disease"/>
            <person name="Wu L."/>
            <person name="Ma J."/>
        </authorList>
    </citation>
    <scope>NUCLEOTIDE SEQUENCE [LARGE SCALE GENOMIC DNA]</scope>
    <source>
        <strain evidence="2">NBRC 110608</strain>
    </source>
</reference>
<keyword evidence="2" id="KW-1185">Reference proteome</keyword>
<dbReference type="EMBL" id="AP027735">
    <property type="protein sequence ID" value="BDZ58226.1"/>
    <property type="molecule type" value="Genomic_DNA"/>
</dbReference>
<dbReference type="RefSeq" id="WP_289232942.1">
    <property type="nucleotide sequence ID" value="NZ_AP027735.1"/>
</dbReference>
<organism evidence="1 2">
    <name type="scientific">Barrientosiimonas endolithica</name>
    <dbReference type="NCBI Taxonomy" id="1535208"/>
    <lineage>
        <taxon>Bacteria</taxon>
        <taxon>Bacillati</taxon>
        <taxon>Actinomycetota</taxon>
        <taxon>Actinomycetes</taxon>
        <taxon>Micrococcales</taxon>
        <taxon>Dermacoccaceae</taxon>
        <taxon>Barrientosiimonas</taxon>
    </lineage>
</organism>
<evidence type="ECO:0000313" key="1">
    <source>
        <dbReference type="EMBL" id="BDZ58226.1"/>
    </source>
</evidence>
<evidence type="ECO:0000313" key="2">
    <source>
        <dbReference type="Proteomes" id="UP001321421"/>
    </source>
</evidence>